<feature type="binding site" evidence="2">
    <location>
        <begin position="10"/>
        <end position="17"/>
    </location>
    <ligand>
        <name>substrate</name>
    </ligand>
</feature>
<dbReference type="InterPro" id="IPR050275">
    <property type="entry name" value="PGM_Phosphatase"/>
</dbReference>
<dbReference type="SMART" id="SM00855">
    <property type="entry name" value="PGAM"/>
    <property type="match status" value="1"/>
</dbReference>
<proteinExistence type="predicted"/>
<name>A0A8J7JCN4_9RHOB</name>
<dbReference type="InterPro" id="IPR001345">
    <property type="entry name" value="PG/BPGM_mutase_AS"/>
</dbReference>
<dbReference type="GO" id="GO:0016791">
    <property type="term" value="F:phosphatase activity"/>
    <property type="evidence" value="ECO:0007669"/>
    <property type="project" value="TreeGrafter"/>
</dbReference>
<accession>A0A8J7JCN4</accession>
<dbReference type="AlphaFoldDB" id="A0A8J7JCN4"/>
<feature type="binding site" evidence="2">
    <location>
        <position position="62"/>
    </location>
    <ligand>
        <name>substrate</name>
    </ligand>
</feature>
<keyword evidence="4" id="KW-1185">Reference proteome</keyword>
<feature type="active site" description="Tele-phosphohistidine intermediate" evidence="1">
    <location>
        <position position="11"/>
    </location>
</feature>
<reference evidence="3" key="1">
    <citation type="submission" date="2020-12" db="EMBL/GenBank/DDBJ databases">
        <title>Sedimentitalea sp. nov., isolated from sand in Incheon.</title>
        <authorList>
            <person name="Kim W."/>
        </authorList>
    </citation>
    <scope>NUCLEOTIDE SEQUENCE</scope>
    <source>
        <strain evidence="3">CAU 1593</strain>
    </source>
</reference>
<evidence type="ECO:0000313" key="4">
    <source>
        <dbReference type="Proteomes" id="UP000619079"/>
    </source>
</evidence>
<dbReference type="InterPro" id="IPR013078">
    <property type="entry name" value="His_Pase_superF_clade-1"/>
</dbReference>
<protein>
    <submittedName>
        <fullName evidence="3">Histidine phosphatase family protein</fullName>
    </submittedName>
</protein>
<dbReference type="EMBL" id="JAELVR010000015">
    <property type="protein sequence ID" value="MBJ6373553.1"/>
    <property type="molecule type" value="Genomic_DNA"/>
</dbReference>
<dbReference type="Proteomes" id="UP000619079">
    <property type="component" value="Unassembled WGS sequence"/>
</dbReference>
<evidence type="ECO:0000256" key="2">
    <source>
        <dbReference type="PIRSR" id="PIRSR613078-2"/>
    </source>
</evidence>
<gene>
    <name evidence="3" type="ORF">JF290_18680</name>
</gene>
<dbReference type="RefSeq" id="WP_199026427.1">
    <property type="nucleotide sequence ID" value="NZ_JAELVR010000015.1"/>
</dbReference>
<dbReference type="Gene3D" id="3.40.50.1240">
    <property type="entry name" value="Phosphoglycerate mutase-like"/>
    <property type="match status" value="1"/>
</dbReference>
<dbReference type="Pfam" id="PF00300">
    <property type="entry name" value="His_Phos_1"/>
    <property type="match status" value="1"/>
</dbReference>
<evidence type="ECO:0000313" key="3">
    <source>
        <dbReference type="EMBL" id="MBJ6373553.1"/>
    </source>
</evidence>
<sequence>MTLPDLLILRHGETEWNRAGRLQGKLDSPLTEEGLRQADRQAEILAALDLTGWSALSSPQGRALATAARALPGRSVLQDARLREIGLGDWTGRLRSDLAAEHPHLFQGEGLGWYDHAPGGEGLLALESRLRAFLGALNGPVVIVTHGITSRVLRCLAQGLPVKAFETVGGGQGVVYRVSGGQSELLR</sequence>
<feature type="active site" description="Proton donor/acceptor" evidence="1">
    <location>
        <position position="84"/>
    </location>
</feature>
<dbReference type="PROSITE" id="PS00175">
    <property type="entry name" value="PG_MUTASE"/>
    <property type="match status" value="1"/>
</dbReference>
<evidence type="ECO:0000256" key="1">
    <source>
        <dbReference type="PIRSR" id="PIRSR613078-1"/>
    </source>
</evidence>
<dbReference type="CDD" id="cd07067">
    <property type="entry name" value="HP_PGM_like"/>
    <property type="match status" value="1"/>
</dbReference>
<dbReference type="PANTHER" id="PTHR48100">
    <property type="entry name" value="BROAD-SPECIFICITY PHOSPHATASE YOR283W-RELATED"/>
    <property type="match status" value="1"/>
</dbReference>
<dbReference type="InterPro" id="IPR029033">
    <property type="entry name" value="His_PPase_superfam"/>
</dbReference>
<organism evidence="3 4">
    <name type="scientific">Sedimentitalea arenosa</name>
    <dbReference type="NCBI Taxonomy" id="2798803"/>
    <lineage>
        <taxon>Bacteria</taxon>
        <taxon>Pseudomonadati</taxon>
        <taxon>Pseudomonadota</taxon>
        <taxon>Alphaproteobacteria</taxon>
        <taxon>Rhodobacterales</taxon>
        <taxon>Paracoccaceae</taxon>
        <taxon>Sedimentitalea</taxon>
    </lineage>
</organism>
<comment type="caution">
    <text evidence="3">The sequence shown here is derived from an EMBL/GenBank/DDBJ whole genome shotgun (WGS) entry which is preliminary data.</text>
</comment>
<dbReference type="SUPFAM" id="SSF53254">
    <property type="entry name" value="Phosphoglycerate mutase-like"/>
    <property type="match status" value="1"/>
</dbReference>